<dbReference type="InterPro" id="IPR001504">
    <property type="entry name" value="Brdyknn_2_rcpt"/>
</dbReference>
<evidence type="ECO:0000256" key="15">
    <source>
        <dbReference type="ARBA" id="ARBA00025423"/>
    </source>
</evidence>
<name>A0ABS2YVL5_POLSE</name>
<feature type="transmembrane region" description="Helical" evidence="18">
    <location>
        <begin position="109"/>
        <end position="129"/>
    </location>
</feature>
<dbReference type="Gene3D" id="1.20.1070.10">
    <property type="entry name" value="Rhodopsin 7-helix transmembrane proteins"/>
    <property type="match status" value="1"/>
</dbReference>
<dbReference type="SUPFAM" id="SSF81321">
    <property type="entry name" value="Family A G protein-coupled receptor-like"/>
    <property type="match status" value="1"/>
</dbReference>
<dbReference type="EMBL" id="JAAWVN010007472">
    <property type="protein sequence ID" value="MBN3290291.1"/>
    <property type="molecule type" value="Genomic_DNA"/>
</dbReference>
<dbReference type="InterPro" id="IPR017452">
    <property type="entry name" value="GPCR_Rhodpsn_7TM"/>
</dbReference>
<reference evidence="20" key="1">
    <citation type="journal article" date="2021" name="Cell">
        <title>Tracing the genetic footprints of vertebrate landing in non-teleost ray-finned fishes.</title>
        <authorList>
            <person name="Bi X."/>
            <person name="Wang K."/>
            <person name="Yang L."/>
            <person name="Pan H."/>
            <person name="Jiang H."/>
            <person name="Wei Q."/>
            <person name="Fang M."/>
            <person name="Yu H."/>
            <person name="Zhu C."/>
            <person name="Cai Y."/>
            <person name="He Y."/>
            <person name="Gan X."/>
            <person name="Zeng H."/>
            <person name="Yu D."/>
            <person name="Zhu Y."/>
            <person name="Jiang H."/>
            <person name="Qiu Q."/>
            <person name="Yang H."/>
            <person name="Zhang Y.E."/>
            <person name="Wang W."/>
            <person name="Zhu M."/>
            <person name="He S."/>
            <person name="Zhang G."/>
        </authorList>
    </citation>
    <scope>NUCLEOTIDE SEQUENCE</scope>
    <source>
        <strain evidence="20">Bchr_001</strain>
    </source>
</reference>
<evidence type="ECO:0000256" key="2">
    <source>
        <dbReference type="ARBA" id="ARBA00013512"/>
    </source>
</evidence>
<evidence type="ECO:0000256" key="7">
    <source>
        <dbReference type="ARBA" id="ARBA00023040"/>
    </source>
</evidence>
<evidence type="ECO:0000256" key="9">
    <source>
        <dbReference type="ARBA" id="ARBA00023139"/>
    </source>
</evidence>
<protein>
    <recommendedName>
        <fullName evidence="2">B2 bradykinin receptor</fullName>
    </recommendedName>
</protein>
<evidence type="ECO:0000259" key="19">
    <source>
        <dbReference type="PROSITE" id="PS50262"/>
    </source>
</evidence>
<evidence type="ECO:0000313" key="21">
    <source>
        <dbReference type="Proteomes" id="UP001166052"/>
    </source>
</evidence>
<proteinExistence type="inferred from homology"/>
<evidence type="ECO:0000256" key="16">
    <source>
        <dbReference type="ARBA" id="ARBA00025954"/>
    </source>
</evidence>
<evidence type="ECO:0000256" key="6">
    <source>
        <dbReference type="ARBA" id="ARBA00022989"/>
    </source>
</evidence>
<evidence type="ECO:0000256" key="18">
    <source>
        <dbReference type="SAM" id="Phobius"/>
    </source>
</evidence>
<evidence type="ECO:0000256" key="13">
    <source>
        <dbReference type="ARBA" id="ARBA00023224"/>
    </source>
</evidence>
<dbReference type="Proteomes" id="UP001166052">
    <property type="component" value="Unassembled WGS sequence"/>
</dbReference>
<evidence type="ECO:0000313" key="20">
    <source>
        <dbReference type="EMBL" id="MBN3290291.1"/>
    </source>
</evidence>
<evidence type="ECO:0000256" key="11">
    <source>
        <dbReference type="ARBA" id="ARBA00023170"/>
    </source>
</evidence>
<evidence type="ECO:0000256" key="4">
    <source>
        <dbReference type="ARBA" id="ARBA00022553"/>
    </source>
</evidence>
<evidence type="ECO:0000256" key="8">
    <source>
        <dbReference type="ARBA" id="ARBA00023136"/>
    </source>
</evidence>
<accession>A0ABS2YVL5</accession>
<comment type="similarity">
    <text evidence="17">Belongs to the G-protein coupled receptor 1 family.</text>
</comment>
<comment type="caution">
    <text evidence="20">The sequence shown here is derived from an EMBL/GenBank/DDBJ whole genome shotgun (WGS) entry which is preliminary data.</text>
</comment>
<keyword evidence="3" id="KW-1003">Cell membrane</keyword>
<keyword evidence="8 18" id="KW-0472">Membrane</keyword>
<feature type="non-terminal residue" evidence="20">
    <location>
        <position position="356"/>
    </location>
</feature>
<evidence type="ECO:0000256" key="17">
    <source>
        <dbReference type="RuleBase" id="RU000688"/>
    </source>
</evidence>
<feature type="domain" description="G-protein coupled receptors family 1 profile" evidence="19">
    <location>
        <begin position="50"/>
        <end position="305"/>
    </location>
</feature>
<dbReference type="PRINTS" id="PR00994">
    <property type="entry name" value="BRADYKINNB2R"/>
</dbReference>
<dbReference type="InterPro" id="IPR000276">
    <property type="entry name" value="GPCR_Rhodpsn"/>
</dbReference>
<keyword evidence="21" id="KW-1185">Reference proteome</keyword>
<keyword evidence="9" id="KW-0564">Palmitate</keyword>
<feature type="non-terminal residue" evidence="20">
    <location>
        <position position="1"/>
    </location>
</feature>
<keyword evidence="11 17" id="KW-0675">Receptor</keyword>
<dbReference type="Pfam" id="PF00001">
    <property type="entry name" value="7tm_1"/>
    <property type="match status" value="1"/>
</dbReference>
<keyword evidence="7 17" id="KW-0297">G-protein coupled receptor</keyword>
<evidence type="ECO:0000256" key="5">
    <source>
        <dbReference type="ARBA" id="ARBA00022692"/>
    </source>
</evidence>
<dbReference type="PRINTS" id="PR00237">
    <property type="entry name" value="GPCRRHODOPSN"/>
</dbReference>
<feature type="transmembrane region" description="Helical" evidence="18">
    <location>
        <begin position="200"/>
        <end position="221"/>
    </location>
</feature>
<keyword evidence="5 17" id="KW-0812">Transmembrane</keyword>
<keyword evidence="14" id="KW-0449">Lipoprotein</keyword>
<keyword evidence="13 17" id="KW-0807">Transducer</keyword>
<feature type="transmembrane region" description="Helical" evidence="18">
    <location>
        <begin position="242"/>
        <end position="265"/>
    </location>
</feature>
<dbReference type="PROSITE" id="PS50262">
    <property type="entry name" value="G_PROTEIN_RECEP_F1_2"/>
    <property type="match status" value="1"/>
</dbReference>
<comment type="subunit">
    <text evidence="16">Forms a complex with PECAM1 and GNAQ. Interacts with PECAM1.</text>
</comment>
<feature type="transmembrane region" description="Helical" evidence="18">
    <location>
        <begin position="285"/>
        <end position="308"/>
    </location>
</feature>
<evidence type="ECO:0000256" key="3">
    <source>
        <dbReference type="ARBA" id="ARBA00022475"/>
    </source>
</evidence>
<keyword evidence="12" id="KW-0325">Glycoprotein</keyword>
<evidence type="ECO:0000256" key="14">
    <source>
        <dbReference type="ARBA" id="ARBA00023288"/>
    </source>
</evidence>
<sequence>MVSSNSTTLAETGINNTDSTSCFFSATMWEWIQMIGPIYISIVCFLGFVGNALVLCVFCFHKKHCTIAEIYLANLATADLVMVSCLPFWAVNVANDLAWPFGDPLCKIIGAGTSMNMYCSIYFLVAVSVDRYLALVKALSEGRSRSTSLAKVTCAVIWVFGLIMSIPKLLKKVEYFPTHNVSFCYLNYTHTWQHLLNNNVLTIVGFLIPFLCILYCTYEIIKVLRNNSMETFRVKKTERKATHLILAVLLVFFICWIPFHVVTFIDTLLVANIVGGCALKDLNEFLSQCLAYFAYTNSCLNPILYVIVGKSFRKKAMGLFQQLHNRLDKANMSVRSYMSSTNQRNTLSIYDKDSSV</sequence>
<dbReference type="InterPro" id="IPR050119">
    <property type="entry name" value="CCR1-9-like"/>
</dbReference>
<dbReference type="PANTHER" id="PTHR10489:SF957">
    <property type="entry name" value="B2 BRADYKININ RECEPTOR"/>
    <property type="match status" value="1"/>
</dbReference>
<dbReference type="PROSITE" id="PS00237">
    <property type="entry name" value="G_PROTEIN_RECEP_F1_1"/>
    <property type="match status" value="1"/>
</dbReference>
<feature type="transmembrane region" description="Helical" evidence="18">
    <location>
        <begin position="149"/>
        <end position="170"/>
    </location>
</feature>
<keyword evidence="6 18" id="KW-1133">Transmembrane helix</keyword>
<feature type="transmembrane region" description="Helical" evidence="18">
    <location>
        <begin position="38"/>
        <end position="58"/>
    </location>
</feature>
<evidence type="ECO:0000256" key="12">
    <source>
        <dbReference type="ARBA" id="ARBA00023180"/>
    </source>
</evidence>
<comment type="subcellular location">
    <subcellularLocation>
        <location evidence="1">Cell membrane</location>
        <topology evidence="1">Multi-pass membrane protein</topology>
    </subcellularLocation>
</comment>
<comment type="function">
    <text evidence="15">Receptor for bradykinin. It is associated with G proteins that activate a phosphatidylinositol-calcium second messenger system.</text>
</comment>
<feature type="transmembrane region" description="Helical" evidence="18">
    <location>
        <begin position="70"/>
        <end position="89"/>
    </location>
</feature>
<keyword evidence="4" id="KW-0597">Phosphoprotein</keyword>
<dbReference type="PRINTS" id="PR00425">
    <property type="entry name" value="BRADYKININR"/>
</dbReference>
<organism evidence="20 21">
    <name type="scientific">Polypterus senegalus</name>
    <name type="common">Senegal bichir</name>
    <dbReference type="NCBI Taxonomy" id="55291"/>
    <lineage>
        <taxon>Eukaryota</taxon>
        <taxon>Metazoa</taxon>
        <taxon>Chordata</taxon>
        <taxon>Craniata</taxon>
        <taxon>Vertebrata</taxon>
        <taxon>Euteleostomi</taxon>
        <taxon>Actinopterygii</taxon>
        <taxon>Polypteriformes</taxon>
        <taxon>Polypteridae</taxon>
        <taxon>Polypterus</taxon>
    </lineage>
</organism>
<evidence type="ECO:0000256" key="10">
    <source>
        <dbReference type="ARBA" id="ARBA00023157"/>
    </source>
</evidence>
<evidence type="ECO:0000256" key="1">
    <source>
        <dbReference type="ARBA" id="ARBA00004651"/>
    </source>
</evidence>
<gene>
    <name evidence="20" type="primary">Bdkrb2_0</name>
    <name evidence="20" type="ORF">GTO92_0009313</name>
</gene>
<keyword evidence="10" id="KW-1015">Disulfide bond</keyword>
<dbReference type="InterPro" id="IPR000496">
    <property type="entry name" value="Brdyknn_rcpt"/>
</dbReference>
<dbReference type="PANTHER" id="PTHR10489">
    <property type="entry name" value="CELL ADHESION MOLECULE"/>
    <property type="match status" value="1"/>
</dbReference>